<dbReference type="AlphaFoldDB" id="A0A0C9RB04"/>
<accession>A0A0C9RB04</accession>
<organism evidence="1">
    <name type="scientific">Fopius arisanus</name>
    <dbReference type="NCBI Taxonomy" id="64838"/>
    <lineage>
        <taxon>Eukaryota</taxon>
        <taxon>Metazoa</taxon>
        <taxon>Ecdysozoa</taxon>
        <taxon>Arthropoda</taxon>
        <taxon>Hexapoda</taxon>
        <taxon>Insecta</taxon>
        <taxon>Pterygota</taxon>
        <taxon>Neoptera</taxon>
        <taxon>Endopterygota</taxon>
        <taxon>Hymenoptera</taxon>
        <taxon>Apocrita</taxon>
        <taxon>Ichneumonoidea</taxon>
        <taxon>Braconidae</taxon>
        <taxon>Opiinae</taxon>
        <taxon>Fopius</taxon>
    </lineage>
</organism>
<reference evidence="1" key="1">
    <citation type="submission" date="2015-01" db="EMBL/GenBank/DDBJ databases">
        <title>Transcriptome Assembly of Fopius arisanus.</title>
        <authorList>
            <person name="Geib S."/>
        </authorList>
    </citation>
    <scope>NUCLEOTIDE SEQUENCE</scope>
</reference>
<sequence length="105" mass="12285">MLMCLIKLSKRWRPVMLVSSLERPQWSIQLRCLHLELLNEEFQLLNSTSKKQTPRENFSNFKIIIHCLRQLGEQLFFKNFASSEGNIQNPFLGNCSAYIAIIITI</sequence>
<gene>
    <name evidence="1" type="primary">matK_2</name>
    <name evidence="1" type="ORF">g.47758</name>
</gene>
<evidence type="ECO:0000313" key="1">
    <source>
        <dbReference type="EMBL" id="JAG83441.1"/>
    </source>
</evidence>
<dbReference type="EMBL" id="GBYB01013674">
    <property type="protein sequence ID" value="JAG83441.1"/>
    <property type="molecule type" value="Transcribed_RNA"/>
</dbReference>
<name>A0A0C9RB04_9HYME</name>
<proteinExistence type="predicted"/>
<protein>
    <submittedName>
        <fullName evidence="1">MatK_2 protein</fullName>
    </submittedName>
</protein>